<dbReference type="PROSITE" id="PS00978">
    <property type="entry name" value="FAD_G3PDH_2"/>
    <property type="match status" value="1"/>
</dbReference>
<keyword evidence="7" id="KW-0479">Metal-binding</keyword>
<keyword evidence="10" id="KW-0106">Calcium</keyword>
<protein>
    <recommendedName>
        <fullName evidence="5 14">Glycerol-3-phosphate dehydrogenase</fullName>
        <ecNumber evidence="5 14">1.1.5.3</ecNumber>
    </recommendedName>
</protein>
<dbReference type="FunFam" id="3.30.9.10:FF:000001">
    <property type="entry name" value="Glycerol-3-phosphate dehydrogenase"/>
    <property type="match status" value="1"/>
</dbReference>
<evidence type="ECO:0000256" key="4">
    <source>
        <dbReference type="ARBA" id="ARBA00007330"/>
    </source>
</evidence>
<evidence type="ECO:0000256" key="5">
    <source>
        <dbReference type="ARBA" id="ARBA00013029"/>
    </source>
</evidence>
<dbReference type="EMBL" id="CAXIEN010000274">
    <property type="protein sequence ID" value="CAL1291073.1"/>
    <property type="molecule type" value="Genomic_DNA"/>
</dbReference>
<keyword evidence="11" id="KW-0809">Transit peptide</keyword>
<evidence type="ECO:0000256" key="9">
    <source>
        <dbReference type="ARBA" id="ARBA00022827"/>
    </source>
</evidence>
<dbReference type="EC" id="1.1.5.3" evidence="5 14"/>
<dbReference type="InterPro" id="IPR036188">
    <property type="entry name" value="FAD/NAD-bd_sf"/>
</dbReference>
<dbReference type="InterPro" id="IPR011992">
    <property type="entry name" value="EF-hand-dom_pair"/>
</dbReference>
<comment type="pathway">
    <text evidence="3">Polyol metabolism; glycerol degradation.</text>
</comment>
<evidence type="ECO:0000256" key="11">
    <source>
        <dbReference type="ARBA" id="ARBA00022946"/>
    </source>
</evidence>
<evidence type="ECO:0000256" key="2">
    <source>
        <dbReference type="ARBA" id="ARBA00004173"/>
    </source>
</evidence>
<dbReference type="CDD" id="cd00051">
    <property type="entry name" value="EFh"/>
    <property type="match status" value="1"/>
</dbReference>
<gene>
    <name evidence="16" type="ORF">LARSCL_LOCUS16877</name>
</gene>
<reference evidence="16 17" key="1">
    <citation type="submission" date="2024-04" db="EMBL/GenBank/DDBJ databases">
        <authorList>
            <person name="Rising A."/>
            <person name="Reimegard J."/>
            <person name="Sonavane S."/>
            <person name="Akerstrom W."/>
            <person name="Nylinder S."/>
            <person name="Hedman E."/>
            <person name="Kallberg Y."/>
        </authorList>
    </citation>
    <scope>NUCLEOTIDE SEQUENCE [LARGE SCALE GENOMIC DNA]</scope>
</reference>
<dbReference type="Gene3D" id="1.10.8.870">
    <property type="entry name" value="Alpha-glycerophosphate oxidase, cap domain"/>
    <property type="match status" value="1"/>
</dbReference>
<keyword evidence="8" id="KW-0677">Repeat</keyword>
<evidence type="ECO:0000256" key="13">
    <source>
        <dbReference type="ARBA" id="ARBA00023128"/>
    </source>
</evidence>
<dbReference type="InterPro" id="IPR018247">
    <property type="entry name" value="EF_Hand_1_Ca_BS"/>
</dbReference>
<dbReference type="InterPro" id="IPR000447">
    <property type="entry name" value="G3P_DH_FAD-dep"/>
</dbReference>
<evidence type="ECO:0000256" key="12">
    <source>
        <dbReference type="ARBA" id="ARBA00023002"/>
    </source>
</evidence>
<evidence type="ECO:0000256" key="8">
    <source>
        <dbReference type="ARBA" id="ARBA00022737"/>
    </source>
</evidence>
<dbReference type="PANTHER" id="PTHR11985:SF15">
    <property type="entry name" value="GLYCEROL-3-PHOSPHATE DEHYDROGENASE, MITOCHONDRIAL"/>
    <property type="match status" value="1"/>
</dbReference>
<dbReference type="PROSITE" id="PS50222">
    <property type="entry name" value="EF_HAND_2"/>
    <property type="match status" value="2"/>
</dbReference>
<organism evidence="16 17">
    <name type="scientific">Larinioides sclopetarius</name>
    <dbReference type="NCBI Taxonomy" id="280406"/>
    <lineage>
        <taxon>Eukaryota</taxon>
        <taxon>Metazoa</taxon>
        <taxon>Ecdysozoa</taxon>
        <taxon>Arthropoda</taxon>
        <taxon>Chelicerata</taxon>
        <taxon>Arachnida</taxon>
        <taxon>Araneae</taxon>
        <taxon>Araneomorphae</taxon>
        <taxon>Entelegynae</taxon>
        <taxon>Araneoidea</taxon>
        <taxon>Araneidae</taxon>
        <taxon>Larinioides</taxon>
    </lineage>
</organism>
<accession>A0AAV2B4A5</accession>
<evidence type="ECO:0000256" key="14">
    <source>
        <dbReference type="RuleBase" id="RU361217"/>
    </source>
</evidence>
<comment type="caution">
    <text evidence="16">The sequence shown here is derived from an EMBL/GenBank/DDBJ whole genome shotgun (WGS) entry which is preliminary data.</text>
</comment>
<comment type="catalytic activity">
    <reaction evidence="14">
        <text>a quinone + sn-glycerol 3-phosphate = dihydroxyacetone phosphate + a quinol</text>
        <dbReference type="Rhea" id="RHEA:18977"/>
        <dbReference type="ChEBI" id="CHEBI:24646"/>
        <dbReference type="ChEBI" id="CHEBI:57597"/>
        <dbReference type="ChEBI" id="CHEBI:57642"/>
        <dbReference type="ChEBI" id="CHEBI:132124"/>
        <dbReference type="EC" id="1.1.5.3"/>
    </reaction>
</comment>
<dbReference type="Gene3D" id="3.30.9.10">
    <property type="entry name" value="D-Amino Acid Oxidase, subunit A, domain 2"/>
    <property type="match status" value="1"/>
</dbReference>
<keyword evidence="13" id="KW-0496">Mitochondrion</keyword>
<evidence type="ECO:0000313" key="16">
    <source>
        <dbReference type="EMBL" id="CAL1291073.1"/>
    </source>
</evidence>
<dbReference type="Gene3D" id="1.10.238.10">
    <property type="entry name" value="EF-hand"/>
    <property type="match status" value="1"/>
</dbReference>
<dbReference type="SMART" id="SM00054">
    <property type="entry name" value="EFh"/>
    <property type="match status" value="2"/>
</dbReference>
<name>A0AAV2B4A5_9ARAC</name>
<sequence length="721" mass="80288">MSSRFYKIVLGGCGSVLAVYGLYKSENLTHHPHVVMADGSVSKPKLRLPSRDEQLNALKNTPEYDILVIGGGATGAGVALDSISRGLKTALVELDDFSSGTSSRSTKLIHGGVRYLQKAIMQLDLEQYRMVKEALHERANLLAIAPHLSYPLPIMLPIYRWWQVPYYWVGIKAYDFVAGRQQVKSSYFLSRSRALELFPMLKKDKLCGALVYYDGQHNDARMNLAIIITAARLGANVANHVAVTELLKKPDENGKEKVCGAKVKDQISGKEWVIHAKSVINATGPFTDSIRKMDDQECPVICQPSAGVHIVLPAYYSPDNMGLLDPATSDGRVIFFLPWQKMTIAGTTDTPCEVTHHPSPTEDEIQFILNEVKNYLTPEITVRRGDVMSVWSGIRPLVLNPNKGSTEALARNHVLHVGDSNLITIAELLSLKGGKWTTYRVMAKEAVDAAVETCKLNPKSECQTDGLLLEGASGWTPNMYIRLVQDYGLENEVAQHLANTYGDRAFTVAKHASLTGKRWPIIGRRLHEEYPYIEAEVRYAVHEYACTAVDVIARRLRLSFLNVQATEEALPSIISIMAEELNWSKSKQKEEYEKAMEFLRTEMGQDVNRKARVTPVNFSKDEIASFTKKFQTLDKDRKGYITINDLRQSLKAQGEKVDDETLHDMLNEVDLNKNGQVELGEYLLLMSAIKTGAIAQSRLAAAVDIQYDRSVLTVDRSGGGV</sequence>
<keyword evidence="12 14" id="KW-0560">Oxidoreductase</keyword>
<dbReference type="PANTHER" id="PTHR11985">
    <property type="entry name" value="GLYCEROL-3-PHOSPHATE DEHYDROGENASE"/>
    <property type="match status" value="1"/>
</dbReference>
<dbReference type="Gene3D" id="3.50.50.60">
    <property type="entry name" value="FAD/NAD(P)-binding domain"/>
    <property type="match status" value="1"/>
</dbReference>
<comment type="similarity">
    <text evidence="4 14">Belongs to the FAD-dependent glycerol-3-phosphate dehydrogenase family.</text>
</comment>
<dbReference type="Pfam" id="PF01266">
    <property type="entry name" value="DAO"/>
    <property type="match status" value="1"/>
</dbReference>
<dbReference type="InterPro" id="IPR038299">
    <property type="entry name" value="DAO_C_sf"/>
</dbReference>
<dbReference type="Pfam" id="PF13499">
    <property type="entry name" value="EF-hand_7"/>
    <property type="match status" value="1"/>
</dbReference>
<keyword evidence="6 14" id="KW-0285">Flavoprotein</keyword>
<dbReference type="GO" id="GO:0005509">
    <property type="term" value="F:calcium ion binding"/>
    <property type="evidence" value="ECO:0007669"/>
    <property type="project" value="InterPro"/>
</dbReference>
<proteinExistence type="inferred from homology"/>
<evidence type="ECO:0000256" key="10">
    <source>
        <dbReference type="ARBA" id="ARBA00022837"/>
    </source>
</evidence>
<evidence type="ECO:0000259" key="15">
    <source>
        <dbReference type="PROSITE" id="PS50222"/>
    </source>
</evidence>
<dbReference type="SUPFAM" id="SSF51905">
    <property type="entry name" value="FAD/NAD(P)-binding domain"/>
    <property type="match status" value="1"/>
</dbReference>
<comment type="subcellular location">
    <subcellularLocation>
        <location evidence="2">Mitochondrion</location>
    </subcellularLocation>
</comment>
<dbReference type="SUPFAM" id="SSF47473">
    <property type="entry name" value="EF-hand"/>
    <property type="match status" value="1"/>
</dbReference>
<dbReference type="GO" id="GO:0006072">
    <property type="term" value="P:glycerol-3-phosphate metabolic process"/>
    <property type="evidence" value="ECO:0007669"/>
    <property type="project" value="UniProtKB-UniRule"/>
</dbReference>
<evidence type="ECO:0000313" key="17">
    <source>
        <dbReference type="Proteomes" id="UP001497382"/>
    </source>
</evidence>
<dbReference type="Pfam" id="PF16901">
    <property type="entry name" value="DAO_C"/>
    <property type="match status" value="1"/>
</dbReference>
<dbReference type="AlphaFoldDB" id="A0AAV2B4A5"/>
<evidence type="ECO:0000256" key="1">
    <source>
        <dbReference type="ARBA" id="ARBA00001974"/>
    </source>
</evidence>
<dbReference type="SUPFAM" id="SSF54373">
    <property type="entry name" value="FAD-linked reductases, C-terminal domain"/>
    <property type="match status" value="1"/>
</dbReference>
<evidence type="ECO:0000256" key="6">
    <source>
        <dbReference type="ARBA" id="ARBA00022630"/>
    </source>
</evidence>
<dbReference type="GO" id="GO:0005739">
    <property type="term" value="C:mitochondrion"/>
    <property type="evidence" value="ECO:0007669"/>
    <property type="project" value="UniProtKB-SubCell"/>
</dbReference>
<keyword evidence="9" id="KW-0274">FAD</keyword>
<dbReference type="InterPro" id="IPR031656">
    <property type="entry name" value="DAO_C"/>
</dbReference>
<dbReference type="Proteomes" id="UP001497382">
    <property type="component" value="Unassembled WGS sequence"/>
</dbReference>
<evidence type="ECO:0000256" key="3">
    <source>
        <dbReference type="ARBA" id="ARBA00004745"/>
    </source>
</evidence>
<dbReference type="InterPro" id="IPR006076">
    <property type="entry name" value="FAD-dep_OxRdtase"/>
</dbReference>
<dbReference type="PROSITE" id="PS00018">
    <property type="entry name" value="EF_HAND_1"/>
    <property type="match status" value="1"/>
</dbReference>
<dbReference type="FunFam" id="1.10.8.870:FF:000001">
    <property type="entry name" value="Glycerol-3-phosphate dehydrogenase"/>
    <property type="match status" value="1"/>
</dbReference>
<evidence type="ECO:0000256" key="7">
    <source>
        <dbReference type="ARBA" id="ARBA00022723"/>
    </source>
</evidence>
<dbReference type="GO" id="GO:0004368">
    <property type="term" value="F:glycerol-3-phosphate dehydrogenase (quinone) activity"/>
    <property type="evidence" value="ECO:0007669"/>
    <property type="project" value="UniProtKB-EC"/>
</dbReference>
<dbReference type="InterPro" id="IPR002048">
    <property type="entry name" value="EF_hand_dom"/>
</dbReference>
<keyword evidence="17" id="KW-1185">Reference proteome</keyword>
<dbReference type="PRINTS" id="PR01001">
    <property type="entry name" value="FADG3PDH"/>
</dbReference>
<feature type="domain" description="EF-hand" evidence="15">
    <location>
        <begin position="657"/>
        <end position="692"/>
    </location>
</feature>
<comment type="cofactor">
    <cofactor evidence="1 14">
        <name>FAD</name>
        <dbReference type="ChEBI" id="CHEBI:57692"/>
    </cofactor>
</comment>
<dbReference type="PROSITE" id="PS00977">
    <property type="entry name" value="FAD_G3PDH_1"/>
    <property type="match status" value="1"/>
</dbReference>
<feature type="domain" description="EF-hand" evidence="15">
    <location>
        <begin position="621"/>
        <end position="656"/>
    </location>
</feature>